<dbReference type="EC" id="2.7.11.1" evidence="7"/>
<dbReference type="Gene3D" id="3.30.200.20">
    <property type="entry name" value="Phosphorylase Kinase, domain 1"/>
    <property type="match status" value="1"/>
</dbReference>
<dbReference type="GO" id="GO:0005524">
    <property type="term" value="F:ATP binding"/>
    <property type="evidence" value="ECO:0007669"/>
    <property type="project" value="UniProtKB-KW"/>
</dbReference>
<evidence type="ECO:0000259" key="6">
    <source>
        <dbReference type="PROSITE" id="PS50011"/>
    </source>
</evidence>
<dbReference type="PROSITE" id="PS00108">
    <property type="entry name" value="PROTEIN_KINASE_ST"/>
    <property type="match status" value="1"/>
</dbReference>
<feature type="compositionally biased region" description="Low complexity" evidence="5">
    <location>
        <begin position="481"/>
        <end position="549"/>
    </location>
</feature>
<gene>
    <name evidence="7" type="ORF">SOCE26_088350</name>
</gene>
<dbReference type="InterPro" id="IPR000719">
    <property type="entry name" value="Prot_kinase_dom"/>
</dbReference>
<protein>
    <submittedName>
        <fullName evidence="7">Protein kinase</fullName>
        <ecNumber evidence="7">2.7.11.1</ecNumber>
    </submittedName>
</protein>
<keyword evidence="1 7" id="KW-0808">Transferase</keyword>
<dbReference type="PANTHER" id="PTHR43289:SF6">
    <property type="entry name" value="SERINE_THREONINE-PROTEIN KINASE NEKL-3"/>
    <property type="match status" value="1"/>
</dbReference>
<evidence type="ECO:0000256" key="3">
    <source>
        <dbReference type="ARBA" id="ARBA00022777"/>
    </source>
</evidence>
<keyword evidence="3 7" id="KW-0418">Kinase</keyword>
<feature type="region of interest" description="Disordered" evidence="5">
    <location>
        <begin position="481"/>
        <end position="559"/>
    </location>
</feature>
<evidence type="ECO:0000256" key="2">
    <source>
        <dbReference type="ARBA" id="ARBA00022741"/>
    </source>
</evidence>
<evidence type="ECO:0000313" key="8">
    <source>
        <dbReference type="Proteomes" id="UP000238348"/>
    </source>
</evidence>
<proteinExistence type="predicted"/>
<dbReference type="Gene3D" id="1.10.510.10">
    <property type="entry name" value="Transferase(Phosphotransferase) domain 1"/>
    <property type="match status" value="1"/>
</dbReference>
<dbReference type="PANTHER" id="PTHR43289">
    <property type="entry name" value="MITOGEN-ACTIVATED PROTEIN KINASE KINASE KINASE 20-RELATED"/>
    <property type="match status" value="1"/>
</dbReference>
<dbReference type="GO" id="GO:0004674">
    <property type="term" value="F:protein serine/threonine kinase activity"/>
    <property type="evidence" value="ECO:0007669"/>
    <property type="project" value="UniProtKB-EC"/>
</dbReference>
<organism evidence="7 8">
    <name type="scientific">Sorangium cellulosum</name>
    <name type="common">Polyangium cellulosum</name>
    <dbReference type="NCBI Taxonomy" id="56"/>
    <lineage>
        <taxon>Bacteria</taxon>
        <taxon>Pseudomonadati</taxon>
        <taxon>Myxococcota</taxon>
        <taxon>Polyangia</taxon>
        <taxon>Polyangiales</taxon>
        <taxon>Polyangiaceae</taxon>
        <taxon>Sorangium</taxon>
    </lineage>
</organism>
<reference evidence="7 8" key="1">
    <citation type="submission" date="2015-09" db="EMBL/GenBank/DDBJ databases">
        <title>Sorangium comparison.</title>
        <authorList>
            <person name="Zaburannyi N."/>
            <person name="Bunk B."/>
            <person name="Overmann J."/>
            <person name="Mueller R."/>
        </authorList>
    </citation>
    <scope>NUCLEOTIDE SEQUENCE [LARGE SCALE GENOMIC DNA]</scope>
    <source>
        <strain evidence="7 8">So ce26</strain>
    </source>
</reference>
<evidence type="ECO:0000256" key="1">
    <source>
        <dbReference type="ARBA" id="ARBA00022679"/>
    </source>
</evidence>
<dbReference type="EMBL" id="CP012673">
    <property type="protein sequence ID" value="AUX47317.1"/>
    <property type="molecule type" value="Genomic_DNA"/>
</dbReference>
<evidence type="ECO:0000313" key="7">
    <source>
        <dbReference type="EMBL" id="AUX47317.1"/>
    </source>
</evidence>
<evidence type="ECO:0000256" key="4">
    <source>
        <dbReference type="ARBA" id="ARBA00022840"/>
    </source>
</evidence>
<feature type="domain" description="Protein kinase" evidence="6">
    <location>
        <begin position="26"/>
        <end position="290"/>
    </location>
</feature>
<feature type="region of interest" description="Disordered" evidence="5">
    <location>
        <begin position="401"/>
        <end position="431"/>
    </location>
</feature>
<dbReference type="CDD" id="cd14014">
    <property type="entry name" value="STKc_PknB_like"/>
    <property type="match status" value="1"/>
</dbReference>
<dbReference type="InterPro" id="IPR008271">
    <property type="entry name" value="Ser/Thr_kinase_AS"/>
</dbReference>
<feature type="compositionally biased region" description="Polar residues" evidence="5">
    <location>
        <begin position="550"/>
        <end position="559"/>
    </location>
</feature>
<evidence type="ECO:0000256" key="5">
    <source>
        <dbReference type="SAM" id="MobiDB-lite"/>
    </source>
</evidence>
<dbReference type="Pfam" id="PF00069">
    <property type="entry name" value="Pkinase"/>
    <property type="match status" value="1"/>
</dbReference>
<dbReference type="SUPFAM" id="SSF56112">
    <property type="entry name" value="Protein kinase-like (PK-like)"/>
    <property type="match status" value="1"/>
</dbReference>
<dbReference type="Proteomes" id="UP000238348">
    <property type="component" value="Chromosome"/>
</dbReference>
<keyword evidence="2" id="KW-0547">Nucleotide-binding</keyword>
<dbReference type="InterPro" id="IPR011009">
    <property type="entry name" value="Kinase-like_dom_sf"/>
</dbReference>
<dbReference type="AlphaFoldDB" id="A0A2L0F718"/>
<feature type="compositionally biased region" description="Polar residues" evidence="5">
    <location>
        <begin position="412"/>
        <end position="422"/>
    </location>
</feature>
<sequence>MDRARRLHYDRRVSGIAPGIVIAGRYRVERELARGAMGSVWVGRHLQLDVDIAIKFMAPEYAASTELRARFEREARAAAMLKSAHAVHIYDYGIEGGAPYIVMELLEGEDLSARLAREARLTLPATLNIVEQVGRALRRAHELGLVHRDLKPGNIFLALQDGEQTAKVVDFGIAKAVGPVMNVQATRPGALLGSPSYMSPEQVRSSSRVDHRSDLWSLGVIAYQCVTGQLPFPGGELGDVLVEICTAPIPLASQLLPGLGPEVDAFFQRALQRDPAQRFQSATELVEAFAALPGARAAGASGPPRHPSAHDAQDPPAAALASTADARAPSAVAQGMAPGAQGIAPAAQAPTPPVQAMAPAAQAPTPPAQAMAPAAQAPMPPVQAMAPAVQATVPAAQATVLAPGPLHPPGSGTLSPSSQTQPDLRPPRGRGRAGLVVGAALGAAALGLGGFLLWRSAPASAPDEPAAAAPAASVAGEAPGAASAGAVPAEPAADRNAAPPAPAEPAASGSADAAPASGSAAPAAPSASGGPAAPTRPRAPGKAGGRPPANNSDDLLNHM</sequence>
<feature type="compositionally biased region" description="Low complexity" evidence="5">
    <location>
        <begin position="314"/>
        <end position="375"/>
    </location>
</feature>
<dbReference type="SMART" id="SM00220">
    <property type="entry name" value="S_TKc"/>
    <property type="match status" value="1"/>
</dbReference>
<feature type="region of interest" description="Disordered" evidence="5">
    <location>
        <begin position="296"/>
        <end position="375"/>
    </location>
</feature>
<keyword evidence="4" id="KW-0067">ATP-binding</keyword>
<name>A0A2L0F718_SORCE</name>
<dbReference type="PROSITE" id="PS50011">
    <property type="entry name" value="PROTEIN_KINASE_DOM"/>
    <property type="match status" value="1"/>
</dbReference>
<accession>A0A2L0F718</accession>